<sequence length="222" mass="25874">MIKILFVDDDSRYQIVIKNLLESEGYEVFLANDAAEGLGLFNRIPFQLIISDLKMVSIDGLQFLSLIKKIDERAKVIILTGSDNDDDEVKGLTLNASDYIKKSASLSVLLQRIKKVLSEESTVQQEMVYSNKENIKVNLRERHVYRDNQLIELTLKEYELLLFFLKNKNIVLPREQIIKEIWQTNPKYVDSRNVDNHIKNLRTKLKLSSIYSIRGVGYEWFE</sequence>
<dbReference type="InterPro" id="IPR011006">
    <property type="entry name" value="CheY-like_superfamily"/>
</dbReference>
<dbReference type="Pfam" id="PF00486">
    <property type="entry name" value="Trans_reg_C"/>
    <property type="match status" value="1"/>
</dbReference>
<organism evidence="10 11">
    <name type="scientific">Isobaculum melis</name>
    <dbReference type="NCBI Taxonomy" id="142588"/>
    <lineage>
        <taxon>Bacteria</taxon>
        <taxon>Bacillati</taxon>
        <taxon>Bacillota</taxon>
        <taxon>Bacilli</taxon>
        <taxon>Lactobacillales</taxon>
        <taxon>Carnobacteriaceae</taxon>
        <taxon>Isobaculum</taxon>
    </lineage>
</organism>
<proteinExistence type="predicted"/>
<feature type="modified residue" description="4-aspartylphosphate" evidence="6">
    <location>
        <position position="52"/>
    </location>
</feature>
<dbReference type="InterPro" id="IPR001789">
    <property type="entry name" value="Sig_transdc_resp-reg_receiver"/>
</dbReference>
<evidence type="ECO:0000256" key="6">
    <source>
        <dbReference type="PROSITE-ProRule" id="PRU00169"/>
    </source>
</evidence>
<dbReference type="Proteomes" id="UP000198948">
    <property type="component" value="Unassembled WGS sequence"/>
</dbReference>
<keyword evidence="3" id="KW-0805">Transcription regulation</keyword>
<evidence type="ECO:0000256" key="4">
    <source>
        <dbReference type="ARBA" id="ARBA00023125"/>
    </source>
</evidence>
<accession>A0A1H9SVR9</accession>
<dbReference type="STRING" id="142588.SAMN04488559_10947"/>
<feature type="domain" description="Response regulatory" evidence="8">
    <location>
        <begin position="3"/>
        <end position="117"/>
    </location>
</feature>
<feature type="DNA-binding region" description="OmpR/PhoB-type" evidence="7">
    <location>
        <begin position="126"/>
        <end position="222"/>
    </location>
</feature>
<dbReference type="PANTHER" id="PTHR48111:SF40">
    <property type="entry name" value="PHOSPHATE REGULON TRANSCRIPTIONAL REGULATORY PROTEIN PHOB"/>
    <property type="match status" value="1"/>
</dbReference>
<evidence type="ECO:0000313" key="10">
    <source>
        <dbReference type="EMBL" id="SER88483.1"/>
    </source>
</evidence>
<dbReference type="Gene3D" id="1.10.10.10">
    <property type="entry name" value="Winged helix-like DNA-binding domain superfamily/Winged helix DNA-binding domain"/>
    <property type="match status" value="1"/>
</dbReference>
<keyword evidence="4 7" id="KW-0238">DNA-binding</keyword>
<dbReference type="CDD" id="cd00383">
    <property type="entry name" value="trans_reg_C"/>
    <property type="match status" value="1"/>
</dbReference>
<dbReference type="PROSITE" id="PS51755">
    <property type="entry name" value="OMPR_PHOB"/>
    <property type="match status" value="1"/>
</dbReference>
<dbReference type="PROSITE" id="PS50110">
    <property type="entry name" value="RESPONSE_REGULATORY"/>
    <property type="match status" value="1"/>
</dbReference>
<protein>
    <submittedName>
        <fullName evidence="10">Two-component system, OmpR family, response regulator VanR</fullName>
    </submittedName>
</protein>
<reference evidence="10 11" key="1">
    <citation type="submission" date="2016-10" db="EMBL/GenBank/DDBJ databases">
        <authorList>
            <person name="de Groot N.N."/>
        </authorList>
    </citation>
    <scope>NUCLEOTIDE SEQUENCE [LARGE SCALE GENOMIC DNA]</scope>
    <source>
        <strain evidence="10 11">DSM 13760</strain>
    </source>
</reference>
<evidence type="ECO:0000256" key="2">
    <source>
        <dbReference type="ARBA" id="ARBA00023012"/>
    </source>
</evidence>
<dbReference type="GO" id="GO:0032993">
    <property type="term" value="C:protein-DNA complex"/>
    <property type="evidence" value="ECO:0007669"/>
    <property type="project" value="TreeGrafter"/>
</dbReference>
<gene>
    <name evidence="10" type="ORF">SAMN04488559_10947</name>
</gene>
<evidence type="ECO:0000259" key="9">
    <source>
        <dbReference type="PROSITE" id="PS51755"/>
    </source>
</evidence>
<dbReference type="PANTHER" id="PTHR48111">
    <property type="entry name" value="REGULATOR OF RPOS"/>
    <property type="match status" value="1"/>
</dbReference>
<name>A0A1H9SVR9_9LACT</name>
<feature type="domain" description="OmpR/PhoB-type" evidence="9">
    <location>
        <begin position="126"/>
        <end position="222"/>
    </location>
</feature>
<evidence type="ECO:0000256" key="7">
    <source>
        <dbReference type="PROSITE-ProRule" id="PRU01091"/>
    </source>
</evidence>
<evidence type="ECO:0000259" key="8">
    <source>
        <dbReference type="PROSITE" id="PS50110"/>
    </source>
</evidence>
<dbReference type="GO" id="GO:0005829">
    <property type="term" value="C:cytosol"/>
    <property type="evidence" value="ECO:0007669"/>
    <property type="project" value="TreeGrafter"/>
</dbReference>
<evidence type="ECO:0000256" key="3">
    <source>
        <dbReference type="ARBA" id="ARBA00023015"/>
    </source>
</evidence>
<keyword evidence="5" id="KW-0804">Transcription</keyword>
<dbReference type="GO" id="GO:0006355">
    <property type="term" value="P:regulation of DNA-templated transcription"/>
    <property type="evidence" value="ECO:0007669"/>
    <property type="project" value="InterPro"/>
</dbReference>
<dbReference type="SUPFAM" id="SSF52172">
    <property type="entry name" value="CheY-like"/>
    <property type="match status" value="1"/>
</dbReference>
<dbReference type="Gene3D" id="3.40.50.2300">
    <property type="match status" value="1"/>
</dbReference>
<dbReference type="SMART" id="SM00862">
    <property type="entry name" value="Trans_reg_C"/>
    <property type="match status" value="1"/>
</dbReference>
<evidence type="ECO:0000256" key="1">
    <source>
        <dbReference type="ARBA" id="ARBA00022553"/>
    </source>
</evidence>
<keyword evidence="11" id="KW-1185">Reference proteome</keyword>
<dbReference type="CDD" id="cd00156">
    <property type="entry name" value="REC"/>
    <property type="match status" value="1"/>
</dbReference>
<dbReference type="GO" id="GO:0000976">
    <property type="term" value="F:transcription cis-regulatory region binding"/>
    <property type="evidence" value="ECO:0007669"/>
    <property type="project" value="TreeGrafter"/>
</dbReference>
<evidence type="ECO:0000256" key="5">
    <source>
        <dbReference type="ARBA" id="ARBA00023163"/>
    </source>
</evidence>
<keyword evidence="2" id="KW-0902">Two-component regulatory system</keyword>
<dbReference type="GO" id="GO:0000156">
    <property type="term" value="F:phosphorelay response regulator activity"/>
    <property type="evidence" value="ECO:0007669"/>
    <property type="project" value="TreeGrafter"/>
</dbReference>
<dbReference type="SMART" id="SM00448">
    <property type="entry name" value="REC"/>
    <property type="match status" value="1"/>
</dbReference>
<keyword evidence="1 6" id="KW-0597">Phosphoprotein</keyword>
<dbReference type="AlphaFoldDB" id="A0A1H9SVR9"/>
<dbReference type="EMBL" id="FOHA01000009">
    <property type="protein sequence ID" value="SER88483.1"/>
    <property type="molecule type" value="Genomic_DNA"/>
</dbReference>
<dbReference type="InterPro" id="IPR039420">
    <property type="entry name" value="WalR-like"/>
</dbReference>
<evidence type="ECO:0000313" key="11">
    <source>
        <dbReference type="Proteomes" id="UP000198948"/>
    </source>
</evidence>
<dbReference type="InterPro" id="IPR036388">
    <property type="entry name" value="WH-like_DNA-bd_sf"/>
</dbReference>
<dbReference type="InterPro" id="IPR001867">
    <property type="entry name" value="OmpR/PhoB-type_DNA-bd"/>
</dbReference>
<dbReference type="RefSeq" id="WP_177165722.1">
    <property type="nucleotide sequence ID" value="NZ_FOHA01000009.1"/>
</dbReference>
<dbReference type="Pfam" id="PF00072">
    <property type="entry name" value="Response_reg"/>
    <property type="match status" value="1"/>
</dbReference>